<keyword evidence="3" id="KW-1185">Reference proteome</keyword>
<evidence type="ECO:0000259" key="1">
    <source>
        <dbReference type="Pfam" id="PF01695"/>
    </source>
</evidence>
<evidence type="ECO:0000313" key="2">
    <source>
        <dbReference type="EMBL" id="ENO85174.1"/>
    </source>
</evidence>
<dbReference type="EMBL" id="AMXF01000568">
    <property type="protein sequence ID" value="ENO85174.1"/>
    <property type="molecule type" value="Genomic_DNA"/>
</dbReference>
<evidence type="ECO:0000313" key="3">
    <source>
        <dbReference type="Proteomes" id="UP000013047"/>
    </source>
</evidence>
<proteinExistence type="predicted"/>
<sequence>MTTPEPLLARARALQLHGVVSHWAECAQAPWIAPLIEWEETERARRSLERRLRCAHIGRFKPLADFDWRWPEQCDQAAIAELMT</sequence>
<feature type="non-terminal residue" evidence="2">
    <location>
        <position position="84"/>
    </location>
</feature>
<keyword evidence="2" id="KW-0067">ATP-binding</keyword>
<dbReference type="GO" id="GO:0005524">
    <property type="term" value="F:ATP binding"/>
    <property type="evidence" value="ECO:0007669"/>
    <property type="project" value="UniProtKB-KW"/>
</dbReference>
<gene>
    <name evidence="2" type="ORF">C667_24144</name>
</gene>
<feature type="domain" description="IstB-like ATP-binding" evidence="1">
    <location>
        <begin position="27"/>
        <end position="83"/>
    </location>
</feature>
<dbReference type="Proteomes" id="UP000013047">
    <property type="component" value="Unassembled WGS sequence"/>
</dbReference>
<dbReference type="RefSeq" id="WP_004391962.1">
    <property type="nucleotide sequence ID" value="NZ_AMXF01000568.1"/>
</dbReference>
<keyword evidence="2" id="KW-0547">Nucleotide-binding</keyword>
<comment type="caution">
    <text evidence="2">The sequence shown here is derived from an EMBL/GenBank/DDBJ whole genome shotgun (WGS) entry which is preliminary data.</text>
</comment>
<organism evidence="2 3">
    <name type="scientific">Thauera phenylacetica B4P</name>
    <dbReference type="NCBI Taxonomy" id="1234382"/>
    <lineage>
        <taxon>Bacteria</taxon>
        <taxon>Pseudomonadati</taxon>
        <taxon>Pseudomonadota</taxon>
        <taxon>Betaproteobacteria</taxon>
        <taxon>Rhodocyclales</taxon>
        <taxon>Zoogloeaceae</taxon>
        <taxon>Thauera</taxon>
    </lineage>
</organism>
<reference evidence="2 3" key="1">
    <citation type="submission" date="2012-09" db="EMBL/GenBank/DDBJ databases">
        <title>Draft Genome Sequences of 6 Strains from Genus Thauera.</title>
        <authorList>
            <person name="Liu B."/>
            <person name="Shapleigh J.P."/>
            <person name="Frostegard A.H."/>
        </authorList>
    </citation>
    <scope>NUCLEOTIDE SEQUENCE [LARGE SCALE GENOMIC DNA]</scope>
    <source>
        <strain evidence="2 3">B4P</strain>
    </source>
</reference>
<accession>N6YZ09</accession>
<dbReference type="Pfam" id="PF01695">
    <property type="entry name" value="IstB_IS21"/>
    <property type="match status" value="1"/>
</dbReference>
<dbReference type="AlphaFoldDB" id="N6YZ09"/>
<protein>
    <submittedName>
        <fullName evidence="2">IstB domain-containing protein ATP-binding protein</fullName>
    </submittedName>
</protein>
<dbReference type="InterPro" id="IPR002611">
    <property type="entry name" value="IstB_ATP-bd"/>
</dbReference>
<name>N6YZ09_9RHOO</name>